<dbReference type="SUPFAM" id="SSF160755">
    <property type="entry name" value="YugN-like"/>
    <property type="match status" value="1"/>
</dbReference>
<sequence length="114" mass="12955">MVLEDTGLNGIRKDFGTVDKVIRGLGFDRWSWDYDKAVYDLKLIDREKGTVYYLRVPAEVIQGRLENPKATVELGTPVFGRHLYPHGVDYEATIPESLEKTVKEKVDALKEALS</sequence>
<proteinExistence type="predicted"/>
<accession>A0A2T0LJE5</accession>
<dbReference type="RefSeq" id="WP_106343586.1">
    <property type="nucleotide sequence ID" value="NZ_PVNE01000001.1"/>
</dbReference>
<gene>
    <name evidence="1" type="ORF">CLV97_101130</name>
</gene>
<dbReference type="EMBL" id="PVNE01000001">
    <property type="protein sequence ID" value="PRX42641.1"/>
    <property type="molecule type" value="Genomic_DNA"/>
</dbReference>
<dbReference type="Proteomes" id="UP000237797">
    <property type="component" value="Unassembled WGS sequence"/>
</dbReference>
<name>A0A2T0LJE5_9BACL</name>
<comment type="caution">
    <text evidence="1">The sequence shown here is derived from an EMBL/GenBank/DDBJ whole genome shotgun (WGS) entry which is preliminary data.</text>
</comment>
<keyword evidence="2" id="KW-1185">Reference proteome</keyword>
<dbReference type="InterPro" id="IPR014967">
    <property type="entry name" value="Uncharacterised_YugN-like"/>
</dbReference>
<evidence type="ECO:0000313" key="1">
    <source>
        <dbReference type="EMBL" id="PRX42641.1"/>
    </source>
</evidence>
<organism evidence="1 2">
    <name type="scientific">Planifilum fimeticola</name>
    <dbReference type="NCBI Taxonomy" id="201975"/>
    <lineage>
        <taxon>Bacteria</taxon>
        <taxon>Bacillati</taxon>
        <taxon>Bacillota</taxon>
        <taxon>Bacilli</taxon>
        <taxon>Bacillales</taxon>
        <taxon>Thermoactinomycetaceae</taxon>
        <taxon>Planifilum</taxon>
    </lineage>
</organism>
<dbReference type="InterPro" id="IPR036491">
    <property type="entry name" value="YugN-like_sf"/>
</dbReference>
<evidence type="ECO:0000313" key="2">
    <source>
        <dbReference type="Proteomes" id="UP000237797"/>
    </source>
</evidence>
<dbReference type="AlphaFoldDB" id="A0A2T0LJE5"/>
<dbReference type="OrthoDB" id="2679642at2"/>
<dbReference type="Pfam" id="PF08868">
    <property type="entry name" value="YugN"/>
    <property type="match status" value="1"/>
</dbReference>
<dbReference type="Gene3D" id="3.30.310.100">
    <property type="entry name" value="YugN-like"/>
    <property type="match status" value="1"/>
</dbReference>
<protein>
    <submittedName>
        <fullName evidence="1">YugN-like protein</fullName>
    </submittedName>
</protein>
<reference evidence="1 2" key="1">
    <citation type="submission" date="2018-03" db="EMBL/GenBank/DDBJ databases">
        <title>Genomic Encyclopedia of Archaeal and Bacterial Type Strains, Phase II (KMG-II): from individual species to whole genera.</title>
        <authorList>
            <person name="Goeker M."/>
        </authorList>
    </citation>
    <scope>NUCLEOTIDE SEQUENCE [LARGE SCALE GENOMIC DNA]</scope>
    <source>
        <strain evidence="1 2">DSM 44946</strain>
    </source>
</reference>